<dbReference type="Gene3D" id="2.30.40.10">
    <property type="entry name" value="Urease, subunit C, domain 1"/>
    <property type="match status" value="1"/>
</dbReference>
<dbReference type="PANTHER" id="PTHR43668:SF2">
    <property type="entry name" value="ALLANTOINASE"/>
    <property type="match status" value="1"/>
</dbReference>
<dbReference type="Proteomes" id="UP000249185">
    <property type="component" value="Unassembled WGS sequence"/>
</dbReference>
<comment type="caution">
    <text evidence="2">The sequence shown here is derived from an EMBL/GenBank/DDBJ whole genome shotgun (WGS) entry which is preliminary data.</text>
</comment>
<dbReference type="GO" id="GO:0006145">
    <property type="term" value="P:purine nucleobase catabolic process"/>
    <property type="evidence" value="ECO:0007669"/>
    <property type="project" value="TreeGrafter"/>
</dbReference>
<proteinExistence type="predicted"/>
<evidence type="ECO:0000313" key="3">
    <source>
        <dbReference type="Proteomes" id="UP000249185"/>
    </source>
</evidence>
<dbReference type="PANTHER" id="PTHR43668">
    <property type="entry name" value="ALLANTOINASE"/>
    <property type="match status" value="1"/>
</dbReference>
<dbReference type="EMBL" id="QFPW01000016">
    <property type="protein sequence ID" value="PZQ47576.1"/>
    <property type="molecule type" value="Genomic_DNA"/>
</dbReference>
<organism evidence="2 3">
    <name type="scientific">Rhodovulum sulfidophilum</name>
    <name type="common">Rhodobacter sulfidophilus</name>
    <dbReference type="NCBI Taxonomy" id="35806"/>
    <lineage>
        <taxon>Bacteria</taxon>
        <taxon>Pseudomonadati</taxon>
        <taxon>Pseudomonadota</taxon>
        <taxon>Alphaproteobacteria</taxon>
        <taxon>Rhodobacterales</taxon>
        <taxon>Paracoccaceae</taxon>
        <taxon>Rhodovulum</taxon>
    </lineage>
</organism>
<dbReference type="GO" id="GO:0005737">
    <property type="term" value="C:cytoplasm"/>
    <property type="evidence" value="ECO:0007669"/>
    <property type="project" value="TreeGrafter"/>
</dbReference>
<sequence>MDRVIRGTVVTPGAVIEQGWVAVAGGRIAAVGAGAAPGAAIVDDRGDALILPGAVDGQTHATSYKGLAGIADTTRSAVAGGVTTLVDMPYDNPEPLDRPERLAAKVAAIATHAHADMALYGTATRETGTAHLAALIEGGVVAFKISSFESDPVRFPRIGADLTLDLLEALAPTGLPLGLHNEDQEIVRARVAAARADGRNGIAAHADSRPEAAELAATGQFLALGLATGAHAHPVHLTTEAGFRLTRAFADLGARATGELCAHYLWFDAARDGARLGARMKVNPPIRPDAIEGLWRALGEGLVALVSSDHSSWPIDNKLTASIFDAGAGVPGLETLVPGFFTAAEARGLDAAALTAEYLAARPARFFGIDDRKGAIVVGRDADLIALERGAFVWDEAAAHDGLNWSPFHGLGFTVRVAATWLRGAPAWDGADIVNTAGSGRHVRRATAGWYGRD</sequence>
<name>A0A2W5N2G0_RHOSU</name>
<dbReference type="InterPro" id="IPR050138">
    <property type="entry name" value="DHOase/Allantoinase_Hydrolase"/>
</dbReference>
<accession>A0A2W5N2G0</accession>
<dbReference type="SUPFAM" id="SSF51338">
    <property type="entry name" value="Composite domain of metallo-dependent hydrolases"/>
    <property type="match status" value="1"/>
</dbReference>
<protein>
    <submittedName>
        <fullName evidence="2">Dihydroorotase</fullName>
    </submittedName>
</protein>
<dbReference type="GO" id="GO:0004038">
    <property type="term" value="F:allantoinase activity"/>
    <property type="evidence" value="ECO:0007669"/>
    <property type="project" value="TreeGrafter"/>
</dbReference>
<dbReference type="SUPFAM" id="SSF51556">
    <property type="entry name" value="Metallo-dependent hydrolases"/>
    <property type="match status" value="1"/>
</dbReference>
<evidence type="ECO:0000259" key="1">
    <source>
        <dbReference type="Pfam" id="PF01979"/>
    </source>
</evidence>
<dbReference type="InterPro" id="IPR032466">
    <property type="entry name" value="Metal_Hydrolase"/>
</dbReference>
<evidence type="ECO:0000313" key="2">
    <source>
        <dbReference type="EMBL" id="PZQ47576.1"/>
    </source>
</evidence>
<gene>
    <name evidence="2" type="ORF">DI556_17170</name>
</gene>
<dbReference type="AlphaFoldDB" id="A0A2W5N2G0"/>
<dbReference type="InterPro" id="IPR006680">
    <property type="entry name" value="Amidohydro-rel"/>
</dbReference>
<dbReference type="InterPro" id="IPR011059">
    <property type="entry name" value="Metal-dep_hydrolase_composite"/>
</dbReference>
<reference evidence="2 3" key="1">
    <citation type="submission" date="2017-08" db="EMBL/GenBank/DDBJ databases">
        <title>Infants hospitalized years apart are colonized by the same room-sourced microbial strains.</title>
        <authorList>
            <person name="Brooks B."/>
            <person name="Olm M.R."/>
            <person name="Firek B.A."/>
            <person name="Baker R."/>
            <person name="Thomas B.C."/>
            <person name="Morowitz M.J."/>
            <person name="Banfield J.F."/>
        </authorList>
    </citation>
    <scope>NUCLEOTIDE SEQUENCE [LARGE SCALE GENOMIC DNA]</scope>
    <source>
        <strain evidence="2">S2_005_002_R2_34</strain>
    </source>
</reference>
<dbReference type="Pfam" id="PF01979">
    <property type="entry name" value="Amidohydro_1"/>
    <property type="match status" value="1"/>
</dbReference>
<dbReference type="Gene3D" id="3.20.20.140">
    <property type="entry name" value="Metal-dependent hydrolases"/>
    <property type="match status" value="1"/>
</dbReference>
<feature type="domain" description="Amidohydrolase-related" evidence="1">
    <location>
        <begin position="50"/>
        <end position="424"/>
    </location>
</feature>